<dbReference type="InterPro" id="IPR001245">
    <property type="entry name" value="Ser-Thr/Tyr_kinase_cat_dom"/>
</dbReference>
<evidence type="ECO:0000256" key="3">
    <source>
        <dbReference type="SAM" id="Phobius"/>
    </source>
</evidence>
<comment type="caution">
    <text evidence="5">The sequence shown here is derived from an EMBL/GenBank/DDBJ whole genome shotgun (WGS) entry which is preliminary data.</text>
</comment>
<evidence type="ECO:0000256" key="2">
    <source>
        <dbReference type="SAM" id="Coils"/>
    </source>
</evidence>
<dbReference type="SUPFAM" id="SSF52540">
    <property type="entry name" value="P-loop containing nucleoside triphosphate hydrolases"/>
    <property type="match status" value="1"/>
</dbReference>
<feature type="transmembrane region" description="Helical" evidence="3">
    <location>
        <begin position="552"/>
        <end position="583"/>
    </location>
</feature>
<dbReference type="PANTHER" id="PTHR26392:SF92">
    <property type="entry name" value="PROTEIN KINASE DOMAIN-CONTAINING PROTEIN"/>
    <property type="match status" value="1"/>
</dbReference>
<dbReference type="Pfam" id="PF00350">
    <property type="entry name" value="Dynamin_N"/>
    <property type="match status" value="1"/>
</dbReference>
<dbReference type="Gene3D" id="3.40.50.300">
    <property type="entry name" value="P-loop containing nucleotide triphosphate hydrolases"/>
    <property type="match status" value="1"/>
</dbReference>
<evidence type="ECO:0000256" key="1">
    <source>
        <dbReference type="ARBA" id="ARBA00008171"/>
    </source>
</evidence>
<dbReference type="InterPro" id="IPR027417">
    <property type="entry name" value="P-loop_NTPase"/>
</dbReference>
<keyword evidence="3" id="KW-0812">Transmembrane</keyword>
<dbReference type="SUPFAM" id="SSF56112">
    <property type="entry name" value="Protein kinase-like (PK-like)"/>
    <property type="match status" value="1"/>
</dbReference>
<dbReference type="Proteomes" id="UP001217089">
    <property type="component" value="Unassembled WGS sequence"/>
</dbReference>
<gene>
    <name evidence="5" type="ORF">KUTeg_008449</name>
</gene>
<sequence length="989" mass="114221">MAANNSPASVENETFYSFSFTREHIDQANMSEAVSLCQRHGLAFDHAISVDDIKRVLYEYLDGTEEGANTCKVDEETDENRMIMKITGKDIEMKNFLGETSAGKSSLLNLFIGSEILPTSLLRCTSVICRLRNSGKKLVVVYDQNEKQVDTIIINDVDELKQTIKKYTCFSDDVFDSQFKYVDIHWPIPMLHEHVIIVDTPGIGDTEKMTTTVLEYLQDAIAFIYVINSANAGGVQDDRLVRVLEQQHKLKRGGKLQMIDPRLAVFVCNKWDQVPKDEDEIVWNNTKQKLSQSWIELKDVQVIKLSVTEEKRRRDNGLCYSSNFRSLLNFIKTMVPASLEGKVKRHAIWMMDFLNLVQHSTATKINASRKTKEEKNRYFKRLESRLDLLTNKTKEIKQTLIKYLNSRRDKVVEDLLKYLTDEECRKRLSTWSYNDCPSPDTVGSSLKGPFVEDLLQSTKITALNKISSRLREEISKWLLCSEDISNLPKDFSKEFREKCHMLQEESLSIHEEMRGLSASDRHLFHIQSGSIHENKPKRLEKPNEMIALGTGLGIGLMSAMFCFVFPPILIGSCFIGLFVLLGLHNRYQRRVLNCREDYKEKRQEYMKEWTLLFLDSLKESSLRDCLDDWYFQDARNQVKSLCEDMLPKIINTDRKIMEHVISDQRRAQSVFTLCQPLQQKAEECRGRVLLFDLLYLSDNFIQQNKIHKGEMIGQGACANVYKAEISLNGKWIPVALKRFKYPLDNDTSYIQLMEMENLFNFDHPNVLKIYGASLLDVKDAKLLEIITELCQRTLMDIIDTTSCGRLNQGTEEFARAFELFMDINIQIAEGLEHIHSKKCVHRDLKLQNILMQQGRVKIADAGYLKHKELVTGSVVGSPTYMAPEVLSSKYSPSTIARDIYSFGIIMWEMWYQRRAFSESLYPEIESLNDMKNVLEKGDRPCLRDDLNALPLLKQLLESCWNDDPLKRPDVTCVKETLKAIRDQYINKVI</sequence>
<organism evidence="5 6">
    <name type="scientific">Tegillarca granosa</name>
    <name type="common">Malaysian cockle</name>
    <name type="synonym">Anadara granosa</name>
    <dbReference type="NCBI Taxonomy" id="220873"/>
    <lineage>
        <taxon>Eukaryota</taxon>
        <taxon>Metazoa</taxon>
        <taxon>Spiralia</taxon>
        <taxon>Lophotrochozoa</taxon>
        <taxon>Mollusca</taxon>
        <taxon>Bivalvia</taxon>
        <taxon>Autobranchia</taxon>
        <taxon>Pteriomorphia</taxon>
        <taxon>Arcoida</taxon>
        <taxon>Arcoidea</taxon>
        <taxon>Arcidae</taxon>
        <taxon>Tegillarca</taxon>
    </lineage>
</organism>
<protein>
    <recommendedName>
        <fullName evidence="4">Protein kinase domain-containing protein</fullName>
    </recommendedName>
</protein>
<reference evidence="5 6" key="1">
    <citation type="submission" date="2022-12" db="EMBL/GenBank/DDBJ databases">
        <title>Chromosome-level genome of Tegillarca granosa.</title>
        <authorList>
            <person name="Kim J."/>
        </authorList>
    </citation>
    <scope>NUCLEOTIDE SEQUENCE [LARGE SCALE GENOMIC DNA]</scope>
    <source>
        <strain evidence="5">Teg-2019</strain>
        <tissue evidence="5">Adductor muscle</tissue>
    </source>
</reference>
<feature type="domain" description="Protein kinase" evidence="4">
    <location>
        <begin position="706"/>
        <end position="985"/>
    </location>
</feature>
<dbReference type="SMART" id="SM00220">
    <property type="entry name" value="S_TKc"/>
    <property type="match status" value="1"/>
</dbReference>
<dbReference type="InterPro" id="IPR011009">
    <property type="entry name" value="Kinase-like_dom_sf"/>
</dbReference>
<keyword evidence="2" id="KW-0175">Coiled coil</keyword>
<dbReference type="InterPro" id="IPR008271">
    <property type="entry name" value="Ser/Thr_kinase_AS"/>
</dbReference>
<keyword evidence="6" id="KW-1185">Reference proteome</keyword>
<name>A0ABQ9FE02_TEGGR</name>
<dbReference type="EMBL" id="JARBDR010000342">
    <property type="protein sequence ID" value="KAJ8313888.1"/>
    <property type="molecule type" value="Genomic_DNA"/>
</dbReference>
<keyword evidence="3" id="KW-1133">Transmembrane helix</keyword>
<dbReference type="PANTHER" id="PTHR26392">
    <property type="entry name" value="MITOGEN-ACTIVATED PROTEIN KINASE KINASE KINASE 7-RELATED"/>
    <property type="match status" value="1"/>
</dbReference>
<evidence type="ECO:0000313" key="5">
    <source>
        <dbReference type="EMBL" id="KAJ8313888.1"/>
    </source>
</evidence>
<dbReference type="InterPro" id="IPR045063">
    <property type="entry name" value="Dynamin_N"/>
</dbReference>
<dbReference type="PROSITE" id="PS00108">
    <property type="entry name" value="PROTEIN_KINASE_ST"/>
    <property type="match status" value="1"/>
</dbReference>
<dbReference type="InterPro" id="IPR000719">
    <property type="entry name" value="Prot_kinase_dom"/>
</dbReference>
<dbReference type="PROSITE" id="PS50011">
    <property type="entry name" value="PROTEIN_KINASE_DOM"/>
    <property type="match status" value="1"/>
</dbReference>
<proteinExistence type="inferred from homology"/>
<evidence type="ECO:0000259" key="4">
    <source>
        <dbReference type="PROSITE" id="PS50011"/>
    </source>
</evidence>
<evidence type="ECO:0000313" key="6">
    <source>
        <dbReference type="Proteomes" id="UP001217089"/>
    </source>
</evidence>
<comment type="similarity">
    <text evidence="1">Belongs to the protein kinase superfamily. TKL Ser/Thr protein kinase family. ROCO subfamily.</text>
</comment>
<dbReference type="Pfam" id="PF07714">
    <property type="entry name" value="PK_Tyr_Ser-Thr"/>
    <property type="match status" value="1"/>
</dbReference>
<dbReference type="Gene3D" id="1.10.510.10">
    <property type="entry name" value="Transferase(Phosphotransferase) domain 1"/>
    <property type="match status" value="1"/>
</dbReference>
<keyword evidence="3" id="KW-0472">Membrane</keyword>
<feature type="coiled-coil region" evidence="2">
    <location>
        <begin position="372"/>
        <end position="399"/>
    </location>
</feature>
<accession>A0ABQ9FE02</accession>